<proteinExistence type="predicted"/>
<keyword evidence="3" id="KW-1185">Reference proteome</keyword>
<reference evidence="2 3" key="1">
    <citation type="journal article" date="2005" name="Int. J. Syst. Evol. Microbiol.">
        <title>Bacillus litoralis sp. nov., isolated from a tidal flat of the Yellow Sea in Korea.</title>
        <authorList>
            <person name="Yoon J.H."/>
            <person name="Oh T.K."/>
        </authorList>
    </citation>
    <scope>NUCLEOTIDE SEQUENCE [LARGE SCALE GENOMIC DNA]</scope>
    <source>
        <strain evidence="2 3">SW-211</strain>
    </source>
</reference>
<dbReference type="RefSeq" id="WP_146949816.1">
    <property type="nucleotide sequence ID" value="NZ_VOQF01000009.1"/>
</dbReference>
<feature type="transmembrane region" description="Helical" evidence="1">
    <location>
        <begin position="39"/>
        <end position="65"/>
    </location>
</feature>
<keyword evidence="1" id="KW-0812">Transmembrane</keyword>
<dbReference type="OrthoDB" id="154912at2"/>
<dbReference type="AlphaFoldDB" id="A0A5C6VY55"/>
<gene>
    <name evidence="2" type="ORF">FS935_16855</name>
</gene>
<dbReference type="PANTHER" id="PTHR40078">
    <property type="entry name" value="INTEGRAL MEMBRANE PROTEIN-RELATED"/>
    <property type="match status" value="1"/>
</dbReference>
<dbReference type="Pfam" id="PF19700">
    <property type="entry name" value="DUF6198"/>
    <property type="match status" value="1"/>
</dbReference>
<comment type="caution">
    <text evidence="2">The sequence shown here is derived from an EMBL/GenBank/DDBJ whole genome shotgun (WGS) entry which is preliminary data.</text>
</comment>
<keyword evidence="1" id="KW-0472">Membrane</keyword>
<feature type="transmembrane region" description="Helical" evidence="1">
    <location>
        <begin position="103"/>
        <end position="125"/>
    </location>
</feature>
<evidence type="ECO:0000313" key="2">
    <source>
        <dbReference type="EMBL" id="TXC89551.1"/>
    </source>
</evidence>
<protein>
    <submittedName>
        <fullName evidence="2">YitT family protein</fullName>
    </submittedName>
</protein>
<dbReference type="EMBL" id="VOQF01000009">
    <property type="protein sequence ID" value="TXC89551.1"/>
    <property type="molecule type" value="Genomic_DNA"/>
</dbReference>
<evidence type="ECO:0000256" key="1">
    <source>
        <dbReference type="SAM" id="Phobius"/>
    </source>
</evidence>
<dbReference type="Proteomes" id="UP000321363">
    <property type="component" value="Unassembled WGS sequence"/>
</dbReference>
<feature type="transmembrane region" description="Helical" evidence="1">
    <location>
        <begin position="77"/>
        <end position="97"/>
    </location>
</feature>
<sequence>MRKKWFLRWSFFIFGILVLALGISLTIKGEQLGIGPWDVFHYGLFIQMGLTIGSWSIIIGFLLLFISSIVNKAWPKVGAFINMLFLGIFIDFFNWILPTIESLTGAILAFIIGVLFVGLGIGLYVSADFGAGPRDSIMLVIVDKTGWSIQWVRNGIEVLVFVLGWMLGGPVGIGTLIIAFGLGPIVGFSIPQCKRLINFYMEKMDSDSKDILIEQNRAGI</sequence>
<organism evidence="2 3">
    <name type="scientific">Metabacillus litoralis</name>
    <dbReference type="NCBI Taxonomy" id="152268"/>
    <lineage>
        <taxon>Bacteria</taxon>
        <taxon>Bacillati</taxon>
        <taxon>Bacillota</taxon>
        <taxon>Bacilli</taxon>
        <taxon>Bacillales</taxon>
        <taxon>Bacillaceae</taxon>
        <taxon>Metabacillus</taxon>
    </lineage>
</organism>
<dbReference type="InterPro" id="IPR038750">
    <property type="entry name" value="YczE/YyaS-like"/>
</dbReference>
<keyword evidence="1" id="KW-1133">Transmembrane helix</keyword>
<name>A0A5C6VY55_9BACI</name>
<feature type="transmembrane region" description="Helical" evidence="1">
    <location>
        <begin position="7"/>
        <end position="27"/>
    </location>
</feature>
<dbReference type="PANTHER" id="PTHR40078:SF1">
    <property type="entry name" value="INTEGRAL MEMBRANE PROTEIN"/>
    <property type="match status" value="1"/>
</dbReference>
<evidence type="ECO:0000313" key="3">
    <source>
        <dbReference type="Proteomes" id="UP000321363"/>
    </source>
</evidence>
<accession>A0A5C6VY55</accession>